<feature type="short sequence motif" description="HXTX 1" evidence="2">
    <location>
        <begin position="40"/>
        <end position="43"/>
    </location>
</feature>
<dbReference type="EMBL" id="FQWV01000004">
    <property type="protein sequence ID" value="SHH08887.1"/>
    <property type="molecule type" value="Genomic_DNA"/>
</dbReference>
<dbReference type="GO" id="GO:0008664">
    <property type="term" value="F:RNA 2',3'-cyclic 3'-phosphodiesterase activity"/>
    <property type="evidence" value="ECO:0007669"/>
    <property type="project" value="UniProtKB-EC"/>
</dbReference>
<feature type="active site" description="Proton donor" evidence="2">
    <location>
        <position position="40"/>
    </location>
</feature>
<accession>A0A1M5Q3R2</accession>
<dbReference type="GO" id="GO:0016874">
    <property type="term" value="F:ligase activity"/>
    <property type="evidence" value="ECO:0007669"/>
    <property type="project" value="UniProtKB-KW"/>
</dbReference>
<keyword evidence="3" id="KW-0436">Ligase</keyword>
<dbReference type="SUPFAM" id="SSF55144">
    <property type="entry name" value="LigT-like"/>
    <property type="match status" value="1"/>
</dbReference>
<keyword evidence="1 2" id="KW-0378">Hydrolase</keyword>
<dbReference type="PANTHER" id="PTHR35561">
    <property type="entry name" value="RNA 2',3'-CYCLIC PHOSPHODIESTERASE"/>
    <property type="match status" value="1"/>
</dbReference>
<evidence type="ECO:0000313" key="3">
    <source>
        <dbReference type="EMBL" id="SHH08887.1"/>
    </source>
</evidence>
<dbReference type="Proteomes" id="UP000184357">
    <property type="component" value="Unassembled WGS sequence"/>
</dbReference>
<dbReference type="PANTHER" id="PTHR35561:SF1">
    <property type="entry name" value="RNA 2',3'-CYCLIC PHOSPHODIESTERASE"/>
    <property type="match status" value="1"/>
</dbReference>
<gene>
    <name evidence="3" type="ORF">SAMN05443636_1739</name>
</gene>
<evidence type="ECO:0000256" key="1">
    <source>
        <dbReference type="ARBA" id="ARBA00022801"/>
    </source>
</evidence>
<reference evidence="3 4" key="1">
    <citation type="submission" date="2016-11" db="EMBL/GenBank/DDBJ databases">
        <authorList>
            <person name="Jaros S."/>
            <person name="Januszkiewicz K."/>
            <person name="Wedrychowicz H."/>
        </authorList>
    </citation>
    <scope>NUCLEOTIDE SEQUENCE [LARGE SCALE GENOMIC DNA]</scope>
    <source>
        <strain evidence="3 4">DSM 9297</strain>
    </source>
</reference>
<dbReference type="GO" id="GO:0004113">
    <property type="term" value="F:2',3'-cyclic-nucleotide 3'-phosphodiesterase activity"/>
    <property type="evidence" value="ECO:0007669"/>
    <property type="project" value="InterPro"/>
</dbReference>
<feature type="active site" description="Proton acceptor" evidence="2">
    <location>
        <position position="131"/>
    </location>
</feature>
<evidence type="ECO:0000256" key="2">
    <source>
        <dbReference type="HAMAP-Rule" id="MF_01940"/>
    </source>
</evidence>
<protein>
    <recommendedName>
        <fullName evidence="2">RNA 2',3'-cyclic phosphodiesterase</fullName>
        <shortName evidence="2">RNA 2',3'-CPDase</shortName>
        <ecNumber evidence="2">3.1.4.58</ecNumber>
    </recommendedName>
</protein>
<dbReference type="STRING" id="43928.SAMN05443636_1739"/>
<dbReference type="Pfam" id="PF13563">
    <property type="entry name" value="2_5_RNA_ligase2"/>
    <property type="match status" value="1"/>
</dbReference>
<evidence type="ECO:0000313" key="4">
    <source>
        <dbReference type="Proteomes" id="UP000184357"/>
    </source>
</evidence>
<sequence>MPRLFVSVDLPERLTGAFADVQELLRGTESLRFTDPAQAHCTLKFLGDADESRVGDVVEALESAVDSAAVDPFESEVGGLGVFPSTDYISVVWVGIRERYGADELTRLAEAVERETVNRGFDEADHTFTPHFTLARMDDARGKREVLDYLDEDPTVGRFEVDEIRLTESTLTEEGPEYETRARVSL</sequence>
<comment type="similarity">
    <text evidence="2">Belongs to the 2H phosphoesterase superfamily. ThpR family.</text>
</comment>
<dbReference type="RefSeq" id="WP_073308571.1">
    <property type="nucleotide sequence ID" value="NZ_FQWV01000004.1"/>
</dbReference>
<comment type="catalytic activity">
    <reaction evidence="2">
        <text>a 3'-end 2',3'-cyclophospho-ribonucleotide-RNA + H2O = a 3'-end 2'-phospho-ribonucleotide-RNA + H(+)</text>
        <dbReference type="Rhea" id="RHEA:11828"/>
        <dbReference type="Rhea" id="RHEA-COMP:10464"/>
        <dbReference type="Rhea" id="RHEA-COMP:17353"/>
        <dbReference type="ChEBI" id="CHEBI:15377"/>
        <dbReference type="ChEBI" id="CHEBI:15378"/>
        <dbReference type="ChEBI" id="CHEBI:83064"/>
        <dbReference type="ChEBI" id="CHEBI:173113"/>
        <dbReference type="EC" id="3.1.4.58"/>
    </reaction>
</comment>
<dbReference type="OrthoDB" id="44091at2157"/>
<comment type="function">
    <text evidence="2">Hydrolyzes RNA 2',3'-cyclic phosphodiester to an RNA 2'-phosphomonoester.</text>
</comment>
<dbReference type="NCBIfam" id="TIGR02258">
    <property type="entry name" value="2_5_ligase"/>
    <property type="match status" value="1"/>
</dbReference>
<proteinExistence type="inferred from homology"/>
<dbReference type="InterPro" id="IPR004175">
    <property type="entry name" value="RNA_CPDase"/>
</dbReference>
<dbReference type="EC" id="3.1.4.58" evidence="2"/>
<dbReference type="InterPro" id="IPR009097">
    <property type="entry name" value="Cyclic_Pdiesterase"/>
</dbReference>
<dbReference type="HAMAP" id="MF_01940">
    <property type="entry name" value="RNA_CPDase"/>
    <property type="match status" value="1"/>
</dbReference>
<keyword evidence="4" id="KW-1185">Reference proteome</keyword>
<organism evidence="3 4">
    <name type="scientific">Halobaculum gomorrense</name>
    <dbReference type="NCBI Taxonomy" id="43928"/>
    <lineage>
        <taxon>Archaea</taxon>
        <taxon>Methanobacteriati</taxon>
        <taxon>Methanobacteriota</taxon>
        <taxon>Stenosarchaea group</taxon>
        <taxon>Halobacteria</taxon>
        <taxon>Halobacteriales</taxon>
        <taxon>Haloferacaceae</taxon>
        <taxon>Halobaculum</taxon>
    </lineage>
</organism>
<dbReference type="AlphaFoldDB" id="A0A1M5Q3R2"/>
<feature type="short sequence motif" description="HXTX 2" evidence="2">
    <location>
        <begin position="131"/>
        <end position="134"/>
    </location>
</feature>
<name>A0A1M5Q3R2_9EURY</name>
<dbReference type="Gene3D" id="3.90.1140.10">
    <property type="entry name" value="Cyclic phosphodiesterase"/>
    <property type="match status" value="1"/>
</dbReference>